<gene>
    <name evidence="1" type="ordered locus">LEPBI_I2216</name>
</gene>
<dbReference type="EMBL" id="CP000786">
    <property type="protein sequence ID" value="ABZ98314.1"/>
    <property type="molecule type" value="Genomic_DNA"/>
</dbReference>
<dbReference type="AlphaFoldDB" id="B0ST74"/>
<dbReference type="Proteomes" id="UP000001847">
    <property type="component" value="Chromosome I"/>
</dbReference>
<name>B0ST74_LEPBP</name>
<dbReference type="KEGG" id="lbi:LEPBI_I2216"/>
<dbReference type="STRING" id="456481.LEPBI_I2216"/>
<evidence type="ECO:0000313" key="1">
    <source>
        <dbReference type="EMBL" id="ABZ98314.1"/>
    </source>
</evidence>
<keyword evidence="2" id="KW-1185">Reference proteome</keyword>
<dbReference type="RefSeq" id="WP_012389182.1">
    <property type="nucleotide sequence ID" value="NC_010602.1"/>
</dbReference>
<reference evidence="1 2" key="1">
    <citation type="journal article" date="2008" name="PLoS ONE">
        <title>Genome sequence of the saprophyte Leptospira biflexa provides insights into the evolution of Leptospira and the pathogenesis of leptospirosis.</title>
        <authorList>
            <person name="Picardeau M."/>
            <person name="Bulach D.M."/>
            <person name="Bouchier C."/>
            <person name="Zuerner R.L."/>
            <person name="Zidane N."/>
            <person name="Wilson P.J."/>
            <person name="Creno S."/>
            <person name="Kuczek E.S."/>
            <person name="Bommezzadri S."/>
            <person name="Davis J.C."/>
            <person name="McGrath A."/>
            <person name="Johnson M.J."/>
            <person name="Boursaux-Eude C."/>
            <person name="Seemann T."/>
            <person name="Rouy Z."/>
            <person name="Coppel R.L."/>
            <person name="Rood J.I."/>
            <person name="Lajus A."/>
            <person name="Davies J.K."/>
            <person name="Medigue C."/>
            <person name="Adler B."/>
        </authorList>
    </citation>
    <scope>NUCLEOTIDE SEQUENCE [LARGE SCALE GENOMIC DNA]</scope>
    <source>
        <strain evidence="2">Patoc 1 / ATCC 23582 / Paris</strain>
    </source>
</reference>
<accession>B0ST74</accession>
<sequence length="212" mass="24577">MKSKILTNILKFSFILIHLFCVSKQIQRIDENTNILNTSNQPLLRYYVLRELKKESENPIDNPKEKEIINSKISKIDFSELSHIETKYKTSFPDLLLFDVNTSNTIHTEYKDYGRGMGHKVPVKHTRLGGRINLSIYNKGDKYIEAIEFRINIQYTEGPFNDIKRTSLTLSLSTFIPPDSARYITSDTYSDLPETIINIEALPIRILYSPNN</sequence>
<dbReference type="BioCyc" id="LBIF456481:LEPBI_RS10930-MONOMER"/>
<dbReference type="HOGENOM" id="CLU_1298500_0_0_12"/>
<protein>
    <submittedName>
        <fullName evidence="1">Uncharacterized protein</fullName>
    </submittedName>
</protein>
<organism evidence="1 2">
    <name type="scientific">Leptospira biflexa serovar Patoc (strain Patoc 1 / ATCC 23582 / Paris)</name>
    <dbReference type="NCBI Taxonomy" id="456481"/>
    <lineage>
        <taxon>Bacteria</taxon>
        <taxon>Pseudomonadati</taxon>
        <taxon>Spirochaetota</taxon>
        <taxon>Spirochaetia</taxon>
        <taxon>Leptospirales</taxon>
        <taxon>Leptospiraceae</taxon>
        <taxon>Leptospira</taxon>
    </lineage>
</organism>
<evidence type="ECO:0000313" key="2">
    <source>
        <dbReference type="Proteomes" id="UP000001847"/>
    </source>
</evidence>
<proteinExistence type="predicted"/>